<keyword evidence="10 15" id="KW-1133">Transmembrane helix</keyword>
<evidence type="ECO:0000256" key="8">
    <source>
        <dbReference type="ARBA" id="ARBA00022777"/>
    </source>
</evidence>
<protein>
    <recommendedName>
        <fullName evidence="2">non-specific serine/threonine protein kinase</fullName>
        <ecNumber evidence="2">2.7.11.1</ecNumber>
    </recommendedName>
</protein>
<dbReference type="Gene3D" id="1.10.510.10">
    <property type="entry name" value="Transferase(Phosphotransferase) domain 1"/>
    <property type="match status" value="1"/>
</dbReference>
<dbReference type="SUPFAM" id="SSF56112">
    <property type="entry name" value="Protein kinase-like (PK-like)"/>
    <property type="match status" value="1"/>
</dbReference>
<dbReference type="GO" id="GO:0004674">
    <property type="term" value="F:protein serine/threonine kinase activity"/>
    <property type="evidence" value="ECO:0007669"/>
    <property type="project" value="UniProtKB-KW"/>
</dbReference>
<comment type="caution">
    <text evidence="17">The sequence shown here is derived from an EMBL/GenBank/DDBJ whole genome shotgun (WGS) entry which is preliminary data.</text>
</comment>
<dbReference type="AlphaFoldDB" id="A0AA91LYN2"/>
<dbReference type="Pfam" id="PF00069">
    <property type="entry name" value="Pkinase"/>
    <property type="match status" value="1"/>
</dbReference>
<dbReference type="GO" id="GO:0005886">
    <property type="term" value="C:plasma membrane"/>
    <property type="evidence" value="ECO:0007669"/>
    <property type="project" value="UniProtKB-SubCell"/>
</dbReference>
<dbReference type="PANTHER" id="PTHR43289">
    <property type="entry name" value="MITOGEN-ACTIVATED PROTEIN KINASE KINASE KINASE 20-RELATED"/>
    <property type="match status" value="1"/>
</dbReference>
<comment type="catalytic activity">
    <reaction evidence="12">
        <text>L-threonyl-[protein] + ATP = O-phospho-L-threonyl-[protein] + ADP + H(+)</text>
        <dbReference type="Rhea" id="RHEA:46608"/>
        <dbReference type="Rhea" id="RHEA-COMP:11060"/>
        <dbReference type="Rhea" id="RHEA-COMP:11605"/>
        <dbReference type="ChEBI" id="CHEBI:15378"/>
        <dbReference type="ChEBI" id="CHEBI:30013"/>
        <dbReference type="ChEBI" id="CHEBI:30616"/>
        <dbReference type="ChEBI" id="CHEBI:61977"/>
        <dbReference type="ChEBI" id="CHEBI:456216"/>
        <dbReference type="EC" id="2.7.11.1"/>
    </reaction>
</comment>
<evidence type="ECO:0000313" key="17">
    <source>
        <dbReference type="EMBL" id="ORA39675.1"/>
    </source>
</evidence>
<dbReference type="GO" id="GO:0005524">
    <property type="term" value="F:ATP binding"/>
    <property type="evidence" value="ECO:0007669"/>
    <property type="project" value="UniProtKB-KW"/>
</dbReference>
<evidence type="ECO:0000256" key="9">
    <source>
        <dbReference type="ARBA" id="ARBA00022840"/>
    </source>
</evidence>
<feature type="compositionally biased region" description="Low complexity" evidence="14">
    <location>
        <begin position="310"/>
        <end position="325"/>
    </location>
</feature>
<keyword evidence="8" id="KW-0418">Kinase</keyword>
<keyword evidence="6 15" id="KW-0812">Transmembrane</keyword>
<keyword evidence="5" id="KW-0808">Transferase</keyword>
<keyword evidence="7" id="KW-0547">Nucleotide-binding</keyword>
<evidence type="ECO:0000259" key="16">
    <source>
        <dbReference type="PROSITE" id="PS50011"/>
    </source>
</evidence>
<dbReference type="FunFam" id="3.30.200.20:FF:000035">
    <property type="entry name" value="Serine/threonine protein kinase Stk1"/>
    <property type="match status" value="1"/>
</dbReference>
<keyword evidence="9" id="KW-0067">ATP-binding</keyword>
<dbReference type="PROSITE" id="PS50011">
    <property type="entry name" value="PROTEIN_KINASE_DOM"/>
    <property type="match status" value="1"/>
</dbReference>
<dbReference type="InterPro" id="IPR008271">
    <property type="entry name" value="Ser/Thr_kinase_AS"/>
</dbReference>
<evidence type="ECO:0000256" key="11">
    <source>
        <dbReference type="ARBA" id="ARBA00023136"/>
    </source>
</evidence>
<dbReference type="Pfam" id="PF14032">
    <property type="entry name" value="PknH_C"/>
    <property type="match status" value="1"/>
</dbReference>
<accession>A0AA91LYN2</accession>
<dbReference type="CDD" id="cd14014">
    <property type="entry name" value="STKc_PknB_like"/>
    <property type="match status" value="1"/>
</dbReference>
<dbReference type="EC" id="2.7.11.1" evidence="2"/>
<evidence type="ECO:0000256" key="10">
    <source>
        <dbReference type="ARBA" id="ARBA00022989"/>
    </source>
</evidence>
<dbReference type="InterPro" id="IPR011009">
    <property type="entry name" value="Kinase-like_dom_sf"/>
</dbReference>
<keyword evidence="3" id="KW-1003">Cell membrane</keyword>
<keyword evidence="4" id="KW-0723">Serine/threonine-protein kinase</keyword>
<evidence type="ECO:0000256" key="13">
    <source>
        <dbReference type="ARBA" id="ARBA00048679"/>
    </source>
</evidence>
<evidence type="ECO:0000256" key="3">
    <source>
        <dbReference type="ARBA" id="ARBA00022475"/>
    </source>
</evidence>
<dbReference type="InterPro" id="IPR026954">
    <property type="entry name" value="PknH-like_Extracell"/>
</dbReference>
<dbReference type="Gene3D" id="3.30.200.20">
    <property type="entry name" value="Phosphorylase Kinase, domain 1"/>
    <property type="match status" value="1"/>
</dbReference>
<dbReference type="Proteomes" id="UP000192441">
    <property type="component" value="Unassembled WGS sequence"/>
</dbReference>
<dbReference type="PANTHER" id="PTHR43289:SF6">
    <property type="entry name" value="SERINE_THREONINE-PROTEIN KINASE NEKL-3"/>
    <property type="match status" value="1"/>
</dbReference>
<evidence type="ECO:0000256" key="12">
    <source>
        <dbReference type="ARBA" id="ARBA00047899"/>
    </source>
</evidence>
<dbReference type="SMART" id="SM00220">
    <property type="entry name" value="S_TKc"/>
    <property type="match status" value="1"/>
</dbReference>
<proteinExistence type="predicted"/>
<evidence type="ECO:0000256" key="6">
    <source>
        <dbReference type="ARBA" id="ARBA00022692"/>
    </source>
</evidence>
<evidence type="ECO:0000256" key="2">
    <source>
        <dbReference type="ARBA" id="ARBA00012513"/>
    </source>
</evidence>
<dbReference type="RefSeq" id="WP_083131156.1">
    <property type="nucleotide sequence ID" value="NZ_AP022606.1"/>
</dbReference>
<comment type="catalytic activity">
    <reaction evidence="13">
        <text>L-seryl-[protein] + ATP = O-phospho-L-seryl-[protein] + ADP + H(+)</text>
        <dbReference type="Rhea" id="RHEA:17989"/>
        <dbReference type="Rhea" id="RHEA-COMP:9863"/>
        <dbReference type="Rhea" id="RHEA-COMP:11604"/>
        <dbReference type="ChEBI" id="CHEBI:15378"/>
        <dbReference type="ChEBI" id="CHEBI:29999"/>
        <dbReference type="ChEBI" id="CHEBI:30616"/>
        <dbReference type="ChEBI" id="CHEBI:83421"/>
        <dbReference type="ChEBI" id="CHEBI:456216"/>
        <dbReference type="EC" id="2.7.11.1"/>
    </reaction>
</comment>
<evidence type="ECO:0000256" key="5">
    <source>
        <dbReference type="ARBA" id="ARBA00022679"/>
    </source>
</evidence>
<evidence type="ECO:0000256" key="15">
    <source>
        <dbReference type="SAM" id="Phobius"/>
    </source>
</evidence>
<evidence type="ECO:0000256" key="14">
    <source>
        <dbReference type="SAM" id="MobiDB-lite"/>
    </source>
</evidence>
<dbReference type="EMBL" id="MVHM01000003">
    <property type="protein sequence ID" value="ORA39675.1"/>
    <property type="molecule type" value="Genomic_DNA"/>
</dbReference>
<keyword evidence="11 15" id="KW-0472">Membrane</keyword>
<dbReference type="PROSITE" id="PS00108">
    <property type="entry name" value="PROTEIN_KINASE_ST"/>
    <property type="match status" value="1"/>
</dbReference>
<comment type="subcellular location">
    <subcellularLocation>
        <location evidence="1">Cell membrane</location>
        <topology evidence="1">Single-pass membrane protein</topology>
    </subcellularLocation>
</comment>
<feature type="region of interest" description="Disordered" evidence="14">
    <location>
        <begin position="283"/>
        <end position="329"/>
    </location>
</feature>
<feature type="transmembrane region" description="Helical" evidence="15">
    <location>
        <begin position="337"/>
        <end position="358"/>
    </location>
</feature>
<dbReference type="GO" id="GO:0080090">
    <property type="term" value="P:regulation of primary metabolic process"/>
    <property type="evidence" value="ECO:0007669"/>
    <property type="project" value="UniProtKB-ARBA"/>
</dbReference>
<dbReference type="Gene3D" id="3.40.1000.70">
    <property type="entry name" value="PknH-like extracellular domain"/>
    <property type="match status" value="1"/>
</dbReference>
<reference evidence="17 18" key="1">
    <citation type="submission" date="2016-12" db="EMBL/GenBank/DDBJ databases">
        <title>The new phylogeny of genus Mycobacterium.</title>
        <authorList>
            <person name="Tortoli E."/>
            <person name="Trovato A."/>
            <person name="Cirillo D.M."/>
        </authorList>
    </citation>
    <scope>NUCLEOTIDE SEQUENCE [LARGE SCALE GENOMIC DNA]</scope>
    <source>
        <strain evidence="17 18">DSM 44624</strain>
    </source>
</reference>
<sequence>MPLAVGDNFAGFTILRLLGAGGMGEVYLVDHPRLPRKEALKILPNAATADREFRERFNREADLAAELWHPHIVAVHDRGEFNGQLWITMDYVEGTDVAEMVRNLYPSGLPQRFAAEIVTAVADALDYAHERGLLHRDVKPANIMVTDTAPTSQRRRILLTDFGIARRMDDTTGLTATNMTVGSIAYMSPEQLMGSALDGRADQYALAATAYQLLTGKPPFDNANAGVVISHHLSSPPPRVAERRPDLGVLDSVISKGMAKNAADRYQTCSDFAKELAALVDAEPSRDHPTRAPIPTAKRVAPQSTRTVTAPSAKPKAPPAAAKAPAPKKKTRGTRSIWITVAVICAVSIAATGAYVAWRLMRPAPAGTAAPAHGAHPLVPDSAADRLLVGPEQLNAIVGQPLEEVSKSSVPFDSAAGFNRPKCSGAIYLLESHVYNPTGYKAIRQSLFQTPEGAPSNHVVDQSVALLPSAERAEKLRAESERQWQECAGKPLTITDERGVTKPELANVEARGNLIIQDRTVTGSAALGSKCQHTLGVWSNVVAEAVVCGDADISDQSQIVVETILSNAQR</sequence>
<feature type="domain" description="Protein kinase" evidence="16">
    <location>
        <begin position="12"/>
        <end position="291"/>
    </location>
</feature>
<evidence type="ECO:0000256" key="4">
    <source>
        <dbReference type="ARBA" id="ARBA00022527"/>
    </source>
</evidence>
<dbReference type="InterPro" id="IPR038232">
    <property type="entry name" value="PknH-like_Extracell_sf"/>
</dbReference>
<name>A0AA91LYN2_9MYCO</name>
<evidence type="ECO:0000313" key="18">
    <source>
        <dbReference type="Proteomes" id="UP000192441"/>
    </source>
</evidence>
<organism evidence="17 18">
    <name type="scientific">Mycobacterium branderi</name>
    <dbReference type="NCBI Taxonomy" id="43348"/>
    <lineage>
        <taxon>Bacteria</taxon>
        <taxon>Bacillati</taxon>
        <taxon>Actinomycetota</taxon>
        <taxon>Actinomycetes</taxon>
        <taxon>Mycobacteriales</taxon>
        <taxon>Mycobacteriaceae</taxon>
        <taxon>Mycobacterium</taxon>
    </lineage>
</organism>
<evidence type="ECO:0000256" key="7">
    <source>
        <dbReference type="ARBA" id="ARBA00022741"/>
    </source>
</evidence>
<gene>
    <name evidence="17" type="ORF">BST20_09270</name>
</gene>
<evidence type="ECO:0000256" key="1">
    <source>
        <dbReference type="ARBA" id="ARBA00004162"/>
    </source>
</evidence>
<dbReference type="InterPro" id="IPR000719">
    <property type="entry name" value="Prot_kinase_dom"/>
</dbReference>